<proteinExistence type="predicted"/>
<dbReference type="EMBL" id="JBFALK010000002">
    <property type="protein sequence ID" value="MEV0968176.1"/>
    <property type="molecule type" value="Genomic_DNA"/>
</dbReference>
<dbReference type="SUPFAM" id="SSF54593">
    <property type="entry name" value="Glyoxalase/Bleomycin resistance protein/Dihydroxybiphenyl dioxygenase"/>
    <property type="match status" value="1"/>
</dbReference>
<accession>A0ABV3G9R6</accession>
<evidence type="ECO:0000313" key="2">
    <source>
        <dbReference type="EMBL" id="MEV0968176.1"/>
    </source>
</evidence>
<name>A0ABV3G9R6_MICGL</name>
<organism evidence="2 3">
    <name type="scientific">Microtetraspora glauca</name>
    <dbReference type="NCBI Taxonomy" id="1996"/>
    <lineage>
        <taxon>Bacteria</taxon>
        <taxon>Bacillati</taxon>
        <taxon>Actinomycetota</taxon>
        <taxon>Actinomycetes</taxon>
        <taxon>Streptosporangiales</taxon>
        <taxon>Streptosporangiaceae</taxon>
        <taxon>Microtetraspora</taxon>
    </lineage>
</organism>
<reference evidence="2 3" key="1">
    <citation type="submission" date="2024-06" db="EMBL/GenBank/DDBJ databases">
        <title>The Natural Products Discovery Center: Release of the First 8490 Sequenced Strains for Exploring Actinobacteria Biosynthetic Diversity.</title>
        <authorList>
            <person name="Kalkreuter E."/>
            <person name="Kautsar S.A."/>
            <person name="Yang D."/>
            <person name="Bader C.D."/>
            <person name="Teijaro C.N."/>
            <person name="Fluegel L."/>
            <person name="Davis C.M."/>
            <person name="Simpson J.R."/>
            <person name="Lauterbach L."/>
            <person name="Steele A.D."/>
            <person name="Gui C."/>
            <person name="Meng S."/>
            <person name="Li G."/>
            <person name="Viehrig K."/>
            <person name="Ye F."/>
            <person name="Su P."/>
            <person name="Kiefer A.F."/>
            <person name="Nichols A."/>
            <person name="Cepeda A.J."/>
            <person name="Yan W."/>
            <person name="Fan B."/>
            <person name="Jiang Y."/>
            <person name="Adhikari A."/>
            <person name="Zheng C.-J."/>
            <person name="Schuster L."/>
            <person name="Cowan T.M."/>
            <person name="Smanski M.J."/>
            <person name="Chevrette M.G."/>
            <person name="De Carvalho L.P.S."/>
            <person name="Shen B."/>
        </authorList>
    </citation>
    <scope>NUCLEOTIDE SEQUENCE [LARGE SCALE GENOMIC DNA]</scope>
    <source>
        <strain evidence="2 3">NPDC050100</strain>
    </source>
</reference>
<dbReference type="PANTHER" id="PTHR36503:SF3">
    <property type="entry name" value="BLR0126 PROTEIN"/>
    <property type="match status" value="1"/>
</dbReference>
<dbReference type="InterPro" id="IPR029068">
    <property type="entry name" value="Glyas_Bleomycin-R_OHBP_Dase"/>
</dbReference>
<dbReference type="CDD" id="cd06587">
    <property type="entry name" value="VOC"/>
    <property type="match status" value="1"/>
</dbReference>
<evidence type="ECO:0000313" key="3">
    <source>
        <dbReference type="Proteomes" id="UP001551675"/>
    </source>
</evidence>
<dbReference type="InterPro" id="IPR004360">
    <property type="entry name" value="Glyas_Fos-R_dOase_dom"/>
</dbReference>
<sequence length="149" mass="16633">MPNPIVTDICLVTRDMEKAIAFYTEKLGYRLAHRMPGFADFEGPGPILALWDAERIRETTGVPAQRTEPEGHGVMVAVKLGSPAAIDEMYERLLARGVEFYRPPMDYPWNARCVYFAGPCGEFWEFFAWYDGGEPGGVDAHDGVPESNS</sequence>
<feature type="domain" description="VOC" evidence="1">
    <location>
        <begin position="1"/>
        <end position="129"/>
    </location>
</feature>
<evidence type="ECO:0000259" key="1">
    <source>
        <dbReference type="PROSITE" id="PS51819"/>
    </source>
</evidence>
<dbReference type="InterPro" id="IPR037523">
    <property type="entry name" value="VOC_core"/>
</dbReference>
<dbReference type="RefSeq" id="WP_061261248.1">
    <property type="nucleotide sequence ID" value="NZ_JBFALK010000002.1"/>
</dbReference>
<keyword evidence="3" id="KW-1185">Reference proteome</keyword>
<dbReference type="Gene3D" id="3.10.180.10">
    <property type="entry name" value="2,3-Dihydroxybiphenyl 1,2-Dioxygenase, domain 1"/>
    <property type="match status" value="1"/>
</dbReference>
<dbReference type="Pfam" id="PF00903">
    <property type="entry name" value="Glyoxalase"/>
    <property type="match status" value="1"/>
</dbReference>
<dbReference type="PROSITE" id="PS51819">
    <property type="entry name" value="VOC"/>
    <property type="match status" value="1"/>
</dbReference>
<dbReference type="PANTHER" id="PTHR36503">
    <property type="entry name" value="BLR2520 PROTEIN"/>
    <property type="match status" value="1"/>
</dbReference>
<dbReference type="Proteomes" id="UP001551675">
    <property type="component" value="Unassembled WGS sequence"/>
</dbReference>
<gene>
    <name evidence="2" type="ORF">AB0I59_06040</name>
</gene>
<protein>
    <submittedName>
        <fullName evidence="2">VOC family protein</fullName>
    </submittedName>
</protein>
<comment type="caution">
    <text evidence="2">The sequence shown here is derived from an EMBL/GenBank/DDBJ whole genome shotgun (WGS) entry which is preliminary data.</text>
</comment>